<feature type="region of interest" description="Disordered" evidence="1">
    <location>
        <begin position="124"/>
        <end position="162"/>
    </location>
</feature>
<evidence type="ECO:0000313" key="3">
    <source>
        <dbReference type="Proteomes" id="UP000289886"/>
    </source>
</evidence>
<name>A0A444U4G1_ACIRT</name>
<protein>
    <submittedName>
        <fullName evidence="2">Uncharacterized protein</fullName>
    </submittedName>
</protein>
<proteinExistence type="predicted"/>
<feature type="compositionally biased region" description="Basic and acidic residues" evidence="1">
    <location>
        <begin position="145"/>
        <end position="162"/>
    </location>
</feature>
<gene>
    <name evidence="2" type="ORF">EOD39_8196</name>
</gene>
<keyword evidence="3" id="KW-1185">Reference proteome</keyword>
<comment type="caution">
    <text evidence="2">The sequence shown here is derived from an EMBL/GenBank/DDBJ whole genome shotgun (WGS) entry which is preliminary data.</text>
</comment>
<reference evidence="2 3" key="1">
    <citation type="submission" date="2019-01" db="EMBL/GenBank/DDBJ databases">
        <title>Draft Genome and Complete Hox-Cluster Characterization of the Sterlet Sturgeon (Acipenser ruthenus).</title>
        <authorList>
            <person name="Wei Q."/>
        </authorList>
    </citation>
    <scope>NUCLEOTIDE SEQUENCE [LARGE SCALE GENOMIC DNA]</scope>
    <source>
        <strain evidence="2">WHYD16114868_AA</strain>
        <tissue evidence="2">Blood</tissue>
    </source>
</reference>
<dbReference type="AlphaFoldDB" id="A0A444U4G1"/>
<accession>A0A444U4G1</accession>
<feature type="compositionally biased region" description="Polar residues" evidence="1">
    <location>
        <begin position="124"/>
        <end position="144"/>
    </location>
</feature>
<dbReference type="Proteomes" id="UP000289886">
    <property type="component" value="Unassembled WGS sequence"/>
</dbReference>
<sequence length="162" mass="16755">MGWWVGSWCLACRAAAPARRKRRYCLPESESGGRTAVPRGKQGSCCHLQGGAACMSAGERGAAAAGIPHTPANYMGEGQLGRLPQRLGCLSGMLCLREVWALRGVLPTPDGGAVAGDPQAVVSTSRKMGTATATTSASPFQGSSNRREPGAEKESGSSDNHL</sequence>
<evidence type="ECO:0000313" key="2">
    <source>
        <dbReference type="EMBL" id="RXM30048.1"/>
    </source>
</evidence>
<evidence type="ECO:0000256" key="1">
    <source>
        <dbReference type="SAM" id="MobiDB-lite"/>
    </source>
</evidence>
<dbReference type="EMBL" id="SCEB01215343">
    <property type="protein sequence ID" value="RXM30048.1"/>
    <property type="molecule type" value="Genomic_DNA"/>
</dbReference>
<organism evidence="2 3">
    <name type="scientific">Acipenser ruthenus</name>
    <name type="common">Sterlet sturgeon</name>
    <dbReference type="NCBI Taxonomy" id="7906"/>
    <lineage>
        <taxon>Eukaryota</taxon>
        <taxon>Metazoa</taxon>
        <taxon>Chordata</taxon>
        <taxon>Craniata</taxon>
        <taxon>Vertebrata</taxon>
        <taxon>Euteleostomi</taxon>
        <taxon>Actinopterygii</taxon>
        <taxon>Chondrostei</taxon>
        <taxon>Acipenseriformes</taxon>
        <taxon>Acipenseridae</taxon>
        <taxon>Acipenser</taxon>
    </lineage>
</organism>